<dbReference type="EMBL" id="JBHUMZ010000013">
    <property type="protein sequence ID" value="MFD2638033.1"/>
    <property type="molecule type" value="Genomic_DNA"/>
</dbReference>
<reference evidence="2" key="1">
    <citation type="journal article" date="2019" name="Int. J. Syst. Evol. Microbiol.">
        <title>The Global Catalogue of Microorganisms (GCM) 10K type strain sequencing project: providing services to taxonomists for standard genome sequencing and annotation.</title>
        <authorList>
            <consortium name="The Broad Institute Genomics Platform"/>
            <consortium name="The Broad Institute Genome Sequencing Center for Infectious Disease"/>
            <person name="Wu L."/>
            <person name="Ma J."/>
        </authorList>
    </citation>
    <scope>NUCLEOTIDE SEQUENCE [LARGE SCALE GENOMIC DNA]</scope>
    <source>
        <strain evidence="2">TISTR 1571</strain>
    </source>
</reference>
<protein>
    <submittedName>
        <fullName evidence="1">DUF2785 domain-containing protein</fullName>
    </submittedName>
</protein>
<dbReference type="Proteomes" id="UP001597452">
    <property type="component" value="Unassembled WGS sequence"/>
</dbReference>
<dbReference type="RefSeq" id="WP_054752660.1">
    <property type="nucleotide sequence ID" value="NZ_JBHUMZ010000013.1"/>
</dbReference>
<evidence type="ECO:0000313" key="1">
    <source>
        <dbReference type="EMBL" id="MFD2638033.1"/>
    </source>
</evidence>
<comment type="caution">
    <text evidence="1">The sequence shown here is derived from an EMBL/GenBank/DDBJ whole genome shotgun (WGS) entry which is preliminary data.</text>
</comment>
<dbReference type="InterPro" id="IPR021247">
    <property type="entry name" value="DUF2785"/>
</dbReference>
<organism evidence="1 2">
    <name type="scientific">Piscibacillus salipiscarius</name>
    <dbReference type="NCBI Taxonomy" id="299480"/>
    <lineage>
        <taxon>Bacteria</taxon>
        <taxon>Bacillati</taxon>
        <taxon>Bacillota</taxon>
        <taxon>Bacilli</taxon>
        <taxon>Bacillales</taxon>
        <taxon>Bacillaceae</taxon>
        <taxon>Piscibacillus</taxon>
    </lineage>
</organism>
<keyword evidence="2" id="KW-1185">Reference proteome</keyword>
<evidence type="ECO:0000313" key="2">
    <source>
        <dbReference type="Proteomes" id="UP001597452"/>
    </source>
</evidence>
<dbReference type="Pfam" id="PF10978">
    <property type="entry name" value="DUF2785"/>
    <property type="match status" value="1"/>
</dbReference>
<gene>
    <name evidence="1" type="ORF">ACFSW4_04015</name>
</gene>
<proteinExistence type="predicted"/>
<sequence>MSLKSKIKNWDISSNKDLDHVIEMMLSNIGSTDSELRDSIIYNKFGTLITTDSLNRSTMEHILNVCLENLFYNIEEPESDSVFTRSFSALVIALILQKDRKNLLLSDDLLNKAFECSIHYLELEKDIRGFVKDKGWAHSIAHGADLLTEAVKHPKFDQDLHFDCLNVVKLCLLNKGNTMNAPYIDDEEERLIFVLEALTDNGVSDDEIIKLIYNISDELNDLLSDEDYSLNFFYKRSIILKFFHTYFFRLSFNEDCKNIRKTIYHVLKKWHH</sequence>
<name>A0ABW5Q7T8_9BACI</name>
<accession>A0ABW5Q7T8</accession>